<dbReference type="Proteomes" id="UP001149074">
    <property type="component" value="Unassembled WGS sequence"/>
</dbReference>
<dbReference type="EMBL" id="JAPQKI010000001">
    <property type="protein sequence ID" value="KAJ5112103.1"/>
    <property type="molecule type" value="Genomic_DNA"/>
</dbReference>
<accession>A0A9W9G4U7</accession>
<gene>
    <name evidence="1" type="ORF">N7532_000148</name>
</gene>
<reference evidence="1" key="2">
    <citation type="journal article" date="2023" name="IMA Fungus">
        <title>Comparative genomic study of the Penicillium genus elucidates a diverse pangenome and 15 lateral gene transfer events.</title>
        <authorList>
            <person name="Petersen C."/>
            <person name="Sorensen T."/>
            <person name="Nielsen M.R."/>
            <person name="Sondergaard T.E."/>
            <person name="Sorensen J.L."/>
            <person name="Fitzpatrick D.A."/>
            <person name="Frisvad J.C."/>
            <person name="Nielsen K.L."/>
        </authorList>
    </citation>
    <scope>NUCLEOTIDE SEQUENCE</scope>
    <source>
        <strain evidence="1">IBT 30761</strain>
    </source>
</reference>
<organism evidence="1 2">
    <name type="scientific">Penicillium argentinense</name>
    <dbReference type="NCBI Taxonomy" id="1131581"/>
    <lineage>
        <taxon>Eukaryota</taxon>
        <taxon>Fungi</taxon>
        <taxon>Dikarya</taxon>
        <taxon>Ascomycota</taxon>
        <taxon>Pezizomycotina</taxon>
        <taxon>Eurotiomycetes</taxon>
        <taxon>Eurotiomycetidae</taxon>
        <taxon>Eurotiales</taxon>
        <taxon>Aspergillaceae</taxon>
        <taxon>Penicillium</taxon>
    </lineage>
</organism>
<name>A0A9W9G4U7_9EURO</name>
<evidence type="ECO:0000313" key="1">
    <source>
        <dbReference type="EMBL" id="KAJ5112103.1"/>
    </source>
</evidence>
<comment type="caution">
    <text evidence="1">The sequence shown here is derived from an EMBL/GenBank/DDBJ whole genome shotgun (WGS) entry which is preliminary data.</text>
</comment>
<reference evidence="1" key="1">
    <citation type="submission" date="2022-11" db="EMBL/GenBank/DDBJ databases">
        <authorList>
            <person name="Petersen C."/>
        </authorList>
    </citation>
    <scope>NUCLEOTIDE SEQUENCE</scope>
    <source>
        <strain evidence="1">IBT 30761</strain>
    </source>
</reference>
<dbReference type="RefSeq" id="XP_056479876.1">
    <property type="nucleotide sequence ID" value="XM_056612652.1"/>
</dbReference>
<dbReference type="OrthoDB" id="5302289at2759"/>
<dbReference type="GeneID" id="81351631"/>
<keyword evidence="2" id="KW-1185">Reference proteome</keyword>
<dbReference type="AlphaFoldDB" id="A0A9W9G4U7"/>
<protein>
    <submittedName>
        <fullName evidence="1">Uncharacterized protein</fullName>
    </submittedName>
</protein>
<proteinExistence type="predicted"/>
<evidence type="ECO:0000313" key="2">
    <source>
        <dbReference type="Proteomes" id="UP001149074"/>
    </source>
</evidence>
<sequence>MPESKDPASIRQALERARNCEDGSVDAQTTALLEAAITELWNRIQAEPDTYVLSRDEFALFNYFLERYRGTPVAQRAVARFWNNYHGSSNSDAAGKK</sequence>